<name>J9UQS4_BRAPL</name>
<reference evidence="1 2" key="1">
    <citation type="journal article" date="2012" name="BMC Genomics">
        <title>Comparative genomics of Brachyspira pilosicoli strains: genome rearrangements, reductions and correlation of genetic compliment with phenotypic diversity.</title>
        <authorList>
            <person name="Mappley L.J."/>
            <person name="Black M.L."/>
            <person name="Abuoun M."/>
            <person name="Darby A.C."/>
            <person name="Woodward M.J."/>
            <person name="Parkhill J."/>
            <person name="Turner A.K."/>
            <person name="Bellgard M.I."/>
            <person name="La T."/>
            <person name="Phillips N.D."/>
            <person name="La Ragione R.M."/>
            <person name="Hampson D.J."/>
        </authorList>
    </citation>
    <scope>NUCLEOTIDE SEQUENCE [LARGE SCALE GENOMIC DNA]</scope>
    <source>
        <strain evidence="1">B2904</strain>
    </source>
</reference>
<dbReference type="EMBL" id="CP003490">
    <property type="protein sequence ID" value="AFR69493.1"/>
    <property type="molecule type" value="Genomic_DNA"/>
</dbReference>
<proteinExistence type="predicted"/>
<dbReference type="KEGG" id="bpj:B2904_orf136"/>
<dbReference type="RefSeq" id="WP_014935132.1">
    <property type="nucleotide sequence ID" value="NC_018607.1"/>
</dbReference>
<dbReference type="HOGENOM" id="CLU_862417_0_0_12"/>
<dbReference type="AlphaFoldDB" id="J9UQS4"/>
<dbReference type="Proteomes" id="UP000007346">
    <property type="component" value="Chromosome"/>
</dbReference>
<evidence type="ECO:0000313" key="2">
    <source>
        <dbReference type="Proteomes" id="UP000007346"/>
    </source>
</evidence>
<dbReference type="PATRIC" id="fig|1133568.3.peg.136"/>
<protein>
    <submittedName>
        <fullName evidence="1">Putative conserved hypothetical phage protein</fullName>
    </submittedName>
</protein>
<accession>J9UQS4</accession>
<organism evidence="1 2">
    <name type="scientific">Brachyspira pilosicoli B2904</name>
    <dbReference type="NCBI Taxonomy" id="1133568"/>
    <lineage>
        <taxon>Bacteria</taxon>
        <taxon>Pseudomonadati</taxon>
        <taxon>Spirochaetota</taxon>
        <taxon>Spirochaetia</taxon>
        <taxon>Brachyspirales</taxon>
        <taxon>Brachyspiraceae</taxon>
        <taxon>Brachyspira</taxon>
    </lineage>
</organism>
<evidence type="ECO:0000313" key="1">
    <source>
        <dbReference type="EMBL" id="AFR69493.1"/>
    </source>
</evidence>
<sequence length="322" mass="37201">MATTKTKLLNKASKEFTSKTISCVCYSASKINLDNGFCYILIDKTKSKIIKNIAIHSNKNREMTLSGQMDIGEYIIQTPVSLSDSFKETPELFILNYENNYFMVHSLIGYNKETDHYDYRAEILQNKNKSFIVYDITEINSNLLNNSIPLWIYNKDRLNIPIYPSYLSPINLETPYLSVEVIDTKGLSMPTYSKENNNNYVGQWKQDTIRLHLINAKTEAQQELAYNIQTLSQNYNENVFGVNDFINFKSASDDRQKGFGIVSNKAVSDFKINYYQETLTNDAVIELIKSIIVQINKQQITLFNLENVCEDNNKKLKREKTK</sequence>
<gene>
    <name evidence="1" type="ORF">B2904_orf136</name>
</gene>